<proteinExistence type="inferred from homology"/>
<evidence type="ECO:0000256" key="2">
    <source>
        <dbReference type="ARBA" id="ARBA00006840"/>
    </source>
</evidence>
<feature type="transmembrane region" description="Helical" evidence="7">
    <location>
        <begin position="95"/>
        <end position="117"/>
    </location>
</feature>
<keyword evidence="6" id="KW-1015">Disulfide bond</keyword>
<evidence type="ECO:0000313" key="10">
    <source>
        <dbReference type="RefSeq" id="XP_034272776.2"/>
    </source>
</evidence>
<keyword evidence="5 7" id="KW-0472">Membrane</keyword>
<evidence type="ECO:0000256" key="7">
    <source>
        <dbReference type="RuleBase" id="RU361218"/>
    </source>
</evidence>
<keyword evidence="3 7" id="KW-0812">Transmembrane</keyword>
<evidence type="ECO:0000256" key="6">
    <source>
        <dbReference type="PIRSR" id="PIRSR002419-1"/>
    </source>
</evidence>
<evidence type="ECO:0000256" key="1">
    <source>
        <dbReference type="ARBA" id="ARBA00004141"/>
    </source>
</evidence>
<comment type="similarity">
    <text evidence="2 7">Belongs to the tetraspanin (TM4SF) family.</text>
</comment>
<dbReference type="GO" id="GO:0016020">
    <property type="term" value="C:membrane"/>
    <property type="evidence" value="ECO:0007669"/>
    <property type="project" value="UniProtKB-SubCell"/>
</dbReference>
<comment type="caution">
    <text evidence="7">Lacks conserved residue(s) required for the propagation of feature annotation.</text>
</comment>
<keyword evidence="8" id="KW-1185">Reference proteome</keyword>
<dbReference type="RefSeq" id="XP_034272775.2">
    <property type="nucleotide sequence ID" value="XM_034416884.2"/>
</dbReference>
<sequence length="251" mass="28441">MEGMGKRSWVRATKCQLLVTSLFIMLLGVSVGVLAIITHSGKHFIVINSASSETNSYYRNFHTIVSYIGMCLSIILAMAALMSIVATIKELEGAMAACFFCFTMVFCASGIATYWTVTNSTVVENAMIDVYDVVYEDVRNNISSTRRQELYSIHKMFLCCGKKSPFGERNSIEDEMCTSEILEIKEEDCLQEIKHFLKKHMDIVSILMTITIFFMIYGMVLTSFLWYSIHCKNNLDRKGKYVLAKLSETGF</sequence>
<evidence type="ECO:0000256" key="3">
    <source>
        <dbReference type="ARBA" id="ARBA00022692"/>
    </source>
</evidence>
<evidence type="ECO:0000313" key="9">
    <source>
        <dbReference type="RefSeq" id="XP_034272775.2"/>
    </source>
</evidence>
<dbReference type="Proteomes" id="UP001652622">
    <property type="component" value="Unplaced"/>
</dbReference>
<dbReference type="RefSeq" id="XP_034272777.2">
    <property type="nucleotide sequence ID" value="XM_034416886.2"/>
</dbReference>
<keyword evidence="4 7" id="KW-1133">Transmembrane helix</keyword>
<evidence type="ECO:0000313" key="8">
    <source>
        <dbReference type="Proteomes" id="UP001652622"/>
    </source>
</evidence>
<dbReference type="InterPro" id="IPR018499">
    <property type="entry name" value="Tetraspanin/Peripherin"/>
</dbReference>
<dbReference type="KEGG" id="pgut:117665231"/>
<feature type="transmembrane region" description="Helical" evidence="7">
    <location>
        <begin position="64"/>
        <end position="88"/>
    </location>
</feature>
<organism evidence="8 9">
    <name type="scientific">Pantherophis guttatus</name>
    <name type="common">Corn snake</name>
    <name type="synonym">Elaphe guttata</name>
    <dbReference type="NCBI Taxonomy" id="94885"/>
    <lineage>
        <taxon>Eukaryota</taxon>
        <taxon>Metazoa</taxon>
        <taxon>Chordata</taxon>
        <taxon>Craniata</taxon>
        <taxon>Vertebrata</taxon>
        <taxon>Euteleostomi</taxon>
        <taxon>Lepidosauria</taxon>
        <taxon>Squamata</taxon>
        <taxon>Bifurcata</taxon>
        <taxon>Unidentata</taxon>
        <taxon>Episquamata</taxon>
        <taxon>Toxicofera</taxon>
        <taxon>Serpentes</taxon>
        <taxon>Colubroidea</taxon>
        <taxon>Colubridae</taxon>
        <taxon>Colubrinae</taxon>
        <taxon>Pantherophis</taxon>
    </lineage>
</organism>
<reference evidence="9 10" key="1">
    <citation type="submission" date="2025-05" db="UniProtKB">
        <authorList>
            <consortium name="RefSeq"/>
        </authorList>
    </citation>
    <scope>IDENTIFICATION</scope>
    <source>
        <tissue evidence="9 10">Blood</tissue>
    </source>
</reference>
<dbReference type="Pfam" id="PF00335">
    <property type="entry name" value="Tetraspanin"/>
    <property type="match status" value="1"/>
</dbReference>
<dbReference type="OrthoDB" id="9972904at2759"/>
<evidence type="ECO:0000256" key="5">
    <source>
        <dbReference type="ARBA" id="ARBA00023136"/>
    </source>
</evidence>
<protein>
    <recommendedName>
        <fullName evidence="7">Tetraspanin</fullName>
    </recommendedName>
</protein>
<feature type="disulfide bond" evidence="6">
    <location>
        <begin position="160"/>
        <end position="177"/>
    </location>
</feature>
<dbReference type="SUPFAM" id="SSF48652">
    <property type="entry name" value="Tetraspanin"/>
    <property type="match status" value="1"/>
</dbReference>
<dbReference type="InterPro" id="IPR008952">
    <property type="entry name" value="Tetraspanin_EC2_sf"/>
</dbReference>
<gene>
    <name evidence="9 10 11" type="primary">TSPAN32</name>
</gene>
<accession>A0A6P9BZ57</accession>
<comment type="subcellular location">
    <subcellularLocation>
        <location evidence="1 7">Membrane</location>
        <topology evidence="1 7">Multi-pass membrane protein</topology>
    </subcellularLocation>
</comment>
<dbReference type="PIRSF" id="PIRSF002419">
    <property type="entry name" value="Tetraspanin"/>
    <property type="match status" value="1"/>
</dbReference>
<name>A0A6P9BZ57_PANGU</name>
<dbReference type="AlphaFoldDB" id="A0A6P9BZ57"/>
<dbReference type="Gene3D" id="1.10.1450.10">
    <property type="entry name" value="Tetraspanin"/>
    <property type="match status" value="1"/>
</dbReference>
<feature type="disulfide bond" evidence="6">
    <location>
        <begin position="159"/>
        <end position="189"/>
    </location>
</feature>
<evidence type="ECO:0000313" key="11">
    <source>
        <dbReference type="RefSeq" id="XP_034272777.2"/>
    </source>
</evidence>
<dbReference type="GeneID" id="117665231"/>
<evidence type="ECO:0000256" key="4">
    <source>
        <dbReference type="ARBA" id="ARBA00022989"/>
    </source>
</evidence>
<feature type="transmembrane region" description="Helical" evidence="7">
    <location>
        <begin position="203"/>
        <end position="227"/>
    </location>
</feature>
<dbReference type="RefSeq" id="XP_034272776.2">
    <property type="nucleotide sequence ID" value="XM_034416885.2"/>
</dbReference>
<dbReference type="InterPro" id="IPR000301">
    <property type="entry name" value="Tetraspanin_animals"/>
</dbReference>